<evidence type="ECO:0000256" key="2">
    <source>
        <dbReference type="SAM" id="MobiDB-lite"/>
    </source>
</evidence>
<feature type="region of interest" description="Disordered" evidence="2">
    <location>
        <begin position="29"/>
        <end position="102"/>
    </location>
</feature>
<proteinExistence type="predicted"/>
<dbReference type="PANTHER" id="PTHR38394:SF1">
    <property type="entry name" value="NEUROFILAMENT LIGHT PROTEIN"/>
    <property type="match status" value="1"/>
</dbReference>
<keyword evidence="1" id="KW-0175">Coiled coil</keyword>
<feature type="compositionally biased region" description="Polar residues" evidence="2">
    <location>
        <begin position="256"/>
        <end position="273"/>
    </location>
</feature>
<dbReference type="AlphaFoldDB" id="A0ABD1Z6V9"/>
<evidence type="ECO:0008006" key="5">
    <source>
        <dbReference type="Google" id="ProtNLM"/>
    </source>
</evidence>
<feature type="region of interest" description="Disordered" evidence="2">
    <location>
        <begin position="140"/>
        <end position="164"/>
    </location>
</feature>
<feature type="region of interest" description="Disordered" evidence="2">
    <location>
        <begin position="369"/>
        <end position="418"/>
    </location>
</feature>
<feature type="coiled-coil region" evidence="1">
    <location>
        <begin position="495"/>
        <end position="726"/>
    </location>
</feature>
<sequence length="1011" mass="109668">MADGIGNDMDSLFEGMDFVMPDELVEVSDPLADKSHGDSILPPGKETHGSAGVPTLASRSSSTSSLSSLPSLSRNTSGSLALAGQMSPSAPGGLQRDPNIPLDESLFSGLSVSFMDDEGSSQQNHDSMETITWSSEDVGQLRRAGSSDGKQATEKVGNAEKDRPTVEAIMTAYTTTDFKHSSPGFPPASKAIPSLTSSPSQKPGIRRKKRSVKIGYGREEEEQEELALLRKTAAQLKTAGPAVAKEIGNGIYDSSPRLSVSSHGFSRTSSQGQLDVEEISDVTSVTGENDISTQDVSGAETSKTEVSSASTSLEAQSSSSEIVSETTANESLHGGTDPPNIPELKQTARMDEKQQNICSSLAEPECISSDVKEKELPGSVTPNSIPKEEGLEIEKACDEGPLDETVKDTDREDSDMTSSTVEIAVAEVKVSQEKSASEADISPIDLDITSLATKKVGLIEERLQYVQELVSQVMGELQRRNSAVSALRKAAVQERRQAAEKVSAASTRYKDLEAELNAACENEDFEKADSLSESFAEAENAMQQATEEFKSAEANCDLASSKVQEILDLQVATEEEAARLFTSLKQEAEHAVERARMEAQENARQEMERLSADEEAAETRRRKLALSRRVLEEANAELDKIIGEGTKAETELKLSLTGQRSQLLSELEDLLVLVRKKEAEIADCDQQIAAVDEKMSAVLRNFETQRSSLDAEAKALEASSVEIEEEFNRIAVEKQGVSELLAAGEKEGQRLEGVARSAADAEGAVQVALKLKTSIATTTSFYKEKKAELVEKEKTAQEQAQALRQDSLSGRSSLQELTTTKMKLNQEIAEKKQRMLFVEKRIPELDSEKKLAAAARNFKEAGRLAAEAKAFNAEKEAVITDMTRMSSELKHVESEVERLLDLLADTDTLIADKEREAAIARCEMLRLMAAAARMERDAAIELEDFEEAESLDSEAEAADSEAEELQRIYQLVGKAFEKHINSLLDNSLQNADSGPAEDAKPQTEKTDGTKL</sequence>
<feature type="region of interest" description="Disordered" evidence="2">
    <location>
        <begin position="986"/>
        <end position="1011"/>
    </location>
</feature>
<accession>A0ABD1Z6V9</accession>
<dbReference type="EMBL" id="JBHFFA010000002">
    <property type="protein sequence ID" value="KAL2642634.1"/>
    <property type="molecule type" value="Genomic_DNA"/>
</dbReference>
<feature type="compositionally biased region" description="Low complexity" evidence="2">
    <location>
        <begin position="55"/>
        <end position="79"/>
    </location>
</feature>
<dbReference type="Proteomes" id="UP001605036">
    <property type="component" value="Unassembled WGS sequence"/>
</dbReference>
<feature type="compositionally biased region" description="Polar residues" evidence="2">
    <location>
        <begin position="281"/>
        <end position="306"/>
    </location>
</feature>
<protein>
    <recommendedName>
        <fullName evidence="5">UVR domain-containing protein</fullName>
    </recommendedName>
</protein>
<feature type="region of interest" description="Disordered" evidence="2">
    <location>
        <begin position="177"/>
        <end position="219"/>
    </location>
</feature>
<dbReference type="PANTHER" id="PTHR38394">
    <property type="entry name" value="NEUROFILAMENT LIGHT PROTEIN"/>
    <property type="match status" value="1"/>
</dbReference>
<feature type="compositionally biased region" description="Low complexity" evidence="2">
    <location>
        <begin position="307"/>
        <end position="328"/>
    </location>
</feature>
<feature type="compositionally biased region" description="Basic and acidic residues" evidence="2">
    <location>
        <begin position="386"/>
        <end position="410"/>
    </location>
</feature>
<evidence type="ECO:0000313" key="4">
    <source>
        <dbReference type="Proteomes" id="UP001605036"/>
    </source>
</evidence>
<organism evidence="3 4">
    <name type="scientific">Riccia fluitans</name>
    <dbReference type="NCBI Taxonomy" id="41844"/>
    <lineage>
        <taxon>Eukaryota</taxon>
        <taxon>Viridiplantae</taxon>
        <taxon>Streptophyta</taxon>
        <taxon>Embryophyta</taxon>
        <taxon>Marchantiophyta</taxon>
        <taxon>Marchantiopsida</taxon>
        <taxon>Marchantiidae</taxon>
        <taxon>Marchantiales</taxon>
        <taxon>Ricciaceae</taxon>
        <taxon>Riccia</taxon>
    </lineage>
</organism>
<gene>
    <name evidence="3" type="ORF">R1flu_010221</name>
</gene>
<feature type="compositionally biased region" description="Basic and acidic residues" evidence="2">
    <location>
        <begin position="997"/>
        <end position="1011"/>
    </location>
</feature>
<feature type="compositionally biased region" description="Basic and acidic residues" evidence="2">
    <location>
        <begin position="151"/>
        <end position="164"/>
    </location>
</feature>
<comment type="caution">
    <text evidence="3">The sequence shown here is derived from an EMBL/GenBank/DDBJ whole genome shotgun (WGS) entry which is preliminary data.</text>
</comment>
<name>A0ABD1Z6V9_9MARC</name>
<evidence type="ECO:0000256" key="1">
    <source>
        <dbReference type="SAM" id="Coils"/>
    </source>
</evidence>
<feature type="coiled-coil region" evidence="1">
    <location>
        <begin position="782"/>
        <end position="841"/>
    </location>
</feature>
<keyword evidence="4" id="KW-1185">Reference proteome</keyword>
<feature type="region of interest" description="Disordered" evidence="2">
    <location>
        <begin position="249"/>
        <end position="355"/>
    </location>
</feature>
<reference evidence="3 4" key="1">
    <citation type="submission" date="2024-09" db="EMBL/GenBank/DDBJ databases">
        <title>Chromosome-scale assembly of Riccia fluitans.</title>
        <authorList>
            <person name="Paukszto L."/>
            <person name="Sawicki J."/>
            <person name="Karawczyk K."/>
            <person name="Piernik-Szablinska J."/>
            <person name="Szczecinska M."/>
            <person name="Mazdziarz M."/>
        </authorList>
    </citation>
    <scope>NUCLEOTIDE SEQUENCE [LARGE SCALE GENOMIC DNA]</scope>
    <source>
        <strain evidence="3">Rf_01</strain>
        <tissue evidence="3">Aerial parts of the thallus</tissue>
    </source>
</reference>
<evidence type="ECO:0000313" key="3">
    <source>
        <dbReference type="EMBL" id="KAL2642634.1"/>
    </source>
</evidence>